<reference evidence="2" key="1">
    <citation type="journal article" date="2019" name="Int. J. Syst. Evol. Microbiol.">
        <title>The Global Catalogue of Microorganisms (GCM) 10K type strain sequencing project: providing services to taxonomists for standard genome sequencing and annotation.</title>
        <authorList>
            <consortium name="The Broad Institute Genomics Platform"/>
            <consortium name="The Broad Institute Genome Sequencing Center for Infectious Disease"/>
            <person name="Wu L."/>
            <person name="Ma J."/>
        </authorList>
    </citation>
    <scope>NUCLEOTIDE SEQUENCE [LARGE SCALE GENOMIC DNA]</scope>
    <source>
        <strain evidence="2">JCM 18200</strain>
    </source>
</reference>
<name>A0ABP9B693_9SPHI</name>
<evidence type="ECO:0000313" key="2">
    <source>
        <dbReference type="Proteomes" id="UP001501411"/>
    </source>
</evidence>
<proteinExistence type="predicted"/>
<protein>
    <submittedName>
        <fullName evidence="1">Uncharacterized protein</fullName>
    </submittedName>
</protein>
<gene>
    <name evidence="1" type="ORF">GCM10023231_18910</name>
</gene>
<dbReference type="RefSeq" id="WP_345231519.1">
    <property type="nucleotide sequence ID" value="NZ_BAABIQ010000030.1"/>
</dbReference>
<dbReference type="EMBL" id="BAABIQ010000030">
    <property type="protein sequence ID" value="GAA4791230.1"/>
    <property type="molecule type" value="Genomic_DNA"/>
</dbReference>
<keyword evidence="2" id="KW-1185">Reference proteome</keyword>
<evidence type="ECO:0000313" key="1">
    <source>
        <dbReference type="EMBL" id="GAA4791230.1"/>
    </source>
</evidence>
<organism evidence="1 2">
    <name type="scientific">Olivibacter ginsenosidimutans</name>
    <dbReference type="NCBI Taxonomy" id="1176537"/>
    <lineage>
        <taxon>Bacteria</taxon>
        <taxon>Pseudomonadati</taxon>
        <taxon>Bacteroidota</taxon>
        <taxon>Sphingobacteriia</taxon>
        <taxon>Sphingobacteriales</taxon>
        <taxon>Sphingobacteriaceae</taxon>
        <taxon>Olivibacter</taxon>
    </lineage>
</organism>
<comment type="caution">
    <text evidence="1">The sequence shown here is derived from an EMBL/GenBank/DDBJ whole genome shotgun (WGS) entry which is preliminary data.</text>
</comment>
<accession>A0ABP9B693</accession>
<dbReference type="Proteomes" id="UP001501411">
    <property type="component" value="Unassembled WGS sequence"/>
</dbReference>
<sequence>MIYYEEDSKTLKYVITNNTSMTSAFYHALPSYDSGGPMSNFYQTYIFSEKLDTDKLKKDEKK</sequence>